<dbReference type="AlphaFoldDB" id="U6MN01"/>
<gene>
    <name evidence="1" type="ORF">ENH_00004630</name>
</gene>
<dbReference type="GeneID" id="25470654"/>
<dbReference type="EMBL" id="HG723150">
    <property type="protein sequence ID" value="CDJ65411.1"/>
    <property type="molecule type" value="Genomic_DNA"/>
</dbReference>
<organism evidence="1 2">
    <name type="scientific">Eimeria necatrix</name>
    <dbReference type="NCBI Taxonomy" id="51315"/>
    <lineage>
        <taxon>Eukaryota</taxon>
        <taxon>Sar</taxon>
        <taxon>Alveolata</taxon>
        <taxon>Apicomplexa</taxon>
        <taxon>Conoidasida</taxon>
        <taxon>Coccidia</taxon>
        <taxon>Eucoccidiorida</taxon>
        <taxon>Eimeriorina</taxon>
        <taxon>Eimeriidae</taxon>
        <taxon>Eimeria</taxon>
    </lineage>
</organism>
<dbReference type="OrthoDB" id="345191at2759"/>
<dbReference type="Proteomes" id="UP000030754">
    <property type="component" value="Unassembled WGS sequence"/>
</dbReference>
<evidence type="ECO:0000313" key="2">
    <source>
        <dbReference type="Proteomes" id="UP000030754"/>
    </source>
</evidence>
<dbReference type="VEuPathDB" id="ToxoDB:ENH_00004630"/>
<name>U6MN01_9EIME</name>
<accession>U6MN01</accession>
<protein>
    <submittedName>
        <fullName evidence="1">Uncharacterized protein</fullName>
    </submittedName>
</protein>
<proteinExistence type="predicted"/>
<dbReference type="RefSeq" id="XP_013433878.1">
    <property type="nucleotide sequence ID" value="XM_013578424.1"/>
</dbReference>
<sequence>MEAVNKLCSCRFEPLVEVPVPEKAVVWTSKNYYDGTGMYMTHPPALKLCSAFNTVALPVD</sequence>
<reference evidence="1" key="1">
    <citation type="submission" date="2013-10" db="EMBL/GenBank/DDBJ databases">
        <title>Genomic analysis of the causative agents of coccidiosis in chickens.</title>
        <authorList>
            <person name="Reid A.J."/>
            <person name="Blake D."/>
            <person name="Billington K."/>
            <person name="Browne H."/>
            <person name="Dunn M."/>
            <person name="Hung S."/>
            <person name="Kawahara F."/>
            <person name="Miranda-Saavedra D."/>
            <person name="Mourier T."/>
            <person name="Nagra H."/>
            <person name="Otto T.D."/>
            <person name="Rawlings N."/>
            <person name="Sanchez A."/>
            <person name="Sanders M."/>
            <person name="Subramaniam C."/>
            <person name="Tay Y."/>
            <person name="Dear P."/>
            <person name="Doerig C."/>
            <person name="Gruber A."/>
            <person name="Parkinson J."/>
            <person name="Shirley M."/>
            <person name="Wan K.L."/>
            <person name="Berriman M."/>
            <person name="Tomley F."/>
            <person name="Pain A."/>
        </authorList>
    </citation>
    <scope>NUCLEOTIDE SEQUENCE [LARGE SCALE GENOMIC DNA]</scope>
    <source>
        <strain evidence="1">Houghton</strain>
    </source>
</reference>
<reference evidence="1" key="2">
    <citation type="submission" date="2013-10" db="EMBL/GenBank/DDBJ databases">
        <authorList>
            <person name="Aslett M."/>
        </authorList>
    </citation>
    <scope>NUCLEOTIDE SEQUENCE [LARGE SCALE GENOMIC DNA]</scope>
    <source>
        <strain evidence="1">Houghton</strain>
    </source>
</reference>
<keyword evidence="2" id="KW-1185">Reference proteome</keyword>
<evidence type="ECO:0000313" key="1">
    <source>
        <dbReference type="EMBL" id="CDJ65411.1"/>
    </source>
</evidence>